<comment type="caution">
    <text evidence="2">The sequence shown here is derived from an EMBL/GenBank/DDBJ whole genome shotgun (WGS) entry which is preliminary data.</text>
</comment>
<name>A0A7Y0L6V7_9FIRM</name>
<evidence type="ECO:0000313" key="2">
    <source>
        <dbReference type="EMBL" id="NMP24037.1"/>
    </source>
</evidence>
<dbReference type="AlphaFoldDB" id="A0A7Y0L6V7"/>
<evidence type="ECO:0000313" key="3">
    <source>
        <dbReference type="Proteomes" id="UP000533476"/>
    </source>
</evidence>
<dbReference type="Proteomes" id="UP000533476">
    <property type="component" value="Unassembled WGS sequence"/>
</dbReference>
<feature type="region of interest" description="Disordered" evidence="1">
    <location>
        <begin position="77"/>
        <end position="98"/>
    </location>
</feature>
<organism evidence="2 3">
    <name type="scientific">Sulfobacillus harzensis</name>
    <dbReference type="NCBI Taxonomy" id="2729629"/>
    <lineage>
        <taxon>Bacteria</taxon>
        <taxon>Bacillati</taxon>
        <taxon>Bacillota</taxon>
        <taxon>Clostridia</taxon>
        <taxon>Eubacteriales</taxon>
        <taxon>Clostridiales Family XVII. Incertae Sedis</taxon>
        <taxon>Sulfobacillus</taxon>
    </lineage>
</organism>
<sequence>MRRRWTTHEIDRALALYRAGLPVTVIGRVVGHPASSVHGLMRRRGLRRRRRWEPQDDAQLVAWKSLTQIARELERSPEAVRKRRQRLQQMEGARHGTD</sequence>
<proteinExistence type="predicted"/>
<protein>
    <submittedName>
        <fullName evidence="2">Helix-turn-helix domain-containing protein</fullName>
    </submittedName>
</protein>
<dbReference type="EMBL" id="JABBVZ010000080">
    <property type="protein sequence ID" value="NMP24037.1"/>
    <property type="molecule type" value="Genomic_DNA"/>
</dbReference>
<dbReference type="RefSeq" id="WP_169101807.1">
    <property type="nucleotide sequence ID" value="NZ_JABBVZ010000080.1"/>
</dbReference>
<gene>
    <name evidence="2" type="ORF">HIJ39_17020</name>
</gene>
<reference evidence="2 3" key="1">
    <citation type="submission" date="2020-04" db="EMBL/GenBank/DDBJ databases">
        <authorList>
            <person name="Zhang R."/>
            <person name="Schippers A."/>
        </authorList>
    </citation>
    <scope>NUCLEOTIDE SEQUENCE [LARGE SCALE GENOMIC DNA]</scope>
    <source>
        <strain evidence="2 3">DSM 109850</strain>
    </source>
</reference>
<evidence type="ECO:0000256" key="1">
    <source>
        <dbReference type="SAM" id="MobiDB-lite"/>
    </source>
</evidence>
<accession>A0A7Y0L6V7</accession>
<dbReference type="Gene3D" id="1.10.10.60">
    <property type="entry name" value="Homeodomain-like"/>
    <property type="match status" value="1"/>
</dbReference>
<keyword evidence="3" id="KW-1185">Reference proteome</keyword>